<evidence type="ECO:0000259" key="4">
    <source>
        <dbReference type="Pfam" id="PF04542"/>
    </source>
</evidence>
<dbReference type="Gene3D" id="1.10.1740.10">
    <property type="match status" value="1"/>
</dbReference>
<dbReference type="OrthoDB" id="268726at2"/>
<feature type="domain" description="RNA polymerase sigma-70 region 2" evidence="4">
    <location>
        <begin position="42"/>
        <end position="108"/>
    </location>
</feature>
<dbReference type="SUPFAM" id="SSF50978">
    <property type="entry name" value="WD40 repeat-like"/>
    <property type="match status" value="1"/>
</dbReference>
<dbReference type="PROSITE" id="PS00678">
    <property type="entry name" value="WD_REPEATS_1"/>
    <property type="match status" value="1"/>
</dbReference>
<protein>
    <submittedName>
        <fullName evidence="6">Uncharacterized protein</fullName>
    </submittedName>
</protein>
<keyword evidence="1 3" id="KW-0853">WD repeat</keyword>
<feature type="repeat" description="WD" evidence="3">
    <location>
        <begin position="650"/>
        <end position="691"/>
    </location>
</feature>
<dbReference type="InterPro" id="IPR013324">
    <property type="entry name" value="RNA_pol_sigma_r3/r4-like"/>
</dbReference>
<dbReference type="GO" id="GO:0003677">
    <property type="term" value="F:DNA binding"/>
    <property type="evidence" value="ECO:0007669"/>
    <property type="project" value="InterPro"/>
</dbReference>
<evidence type="ECO:0000313" key="6">
    <source>
        <dbReference type="EMBL" id="AWM38390.1"/>
    </source>
</evidence>
<dbReference type="Pfam" id="PF00400">
    <property type="entry name" value="WD40"/>
    <property type="match status" value="2"/>
</dbReference>
<dbReference type="Pfam" id="PF08281">
    <property type="entry name" value="Sigma70_r4_2"/>
    <property type="match status" value="1"/>
</dbReference>
<dbReference type="InterPro" id="IPR013325">
    <property type="entry name" value="RNA_pol_sigma_r2"/>
</dbReference>
<dbReference type="GO" id="GO:0005829">
    <property type="term" value="C:cytosol"/>
    <property type="evidence" value="ECO:0007669"/>
    <property type="project" value="UniProtKB-ARBA"/>
</dbReference>
<dbReference type="Pfam" id="PF04542">
    <property type="entry name" value="Sigma70_r2"/>
    <property type="match status" value="1"/>
</dbReference>
<dbReference type="InterPro" id="IPR019775">
    <property type="entry name" value="WD40_repeat_CS"/>
</dbReference>
<dbReference type="RefSeq" id="WP_010041732.1">
    <property type="nucleotide sequence ID" value="NZ_CP025958.1"/>
</dbReference>
<sequence length="1143" mass="119659">MPRLELHRAATLLRSVPGAPPSDAELLDRFAASRDESAFTDLVARHWGLVYGTARRHLGDAHAAEDVCQAAFLVLARKAGGGRWGATVGPWLHVTAVRLARKARRARRAQAMPPSAGVAGGTGPDASAVWGEVCRAVDEELAALPEPLRGPLVLCYLEGRTRDETAGALGCSLAMLKRRLERGRNLLRDRLARRGVGLPAGGLGVLAADLATGAAEATARAVVGYARTGRPPAAVAVLLGSRAGWAPALGLAAALVACGVGLGMAAAPPEEKSLAPVSTAPPPRPADARADAFGDPLPAGAMVRLGTTQHRAPGAHVAVTPDGKTVVTVGNDLVVRTFDPVTGDTREVRTLDGPPAYQTALSADGRYLAGMVYPGRNDKAELWVWDLATGKPAGQLALGAVPALVWDGATGTPIAKAPLGETPIAALCVHAGTKRVSFVRASRKTCVWSFAAVGEPVELREFTSSAPFSNVPRTLFSPDGSMLLAHQRDGHLTCWDLSARKVLWDKSLPHLKFFLFTPDGKRVIVQNDTINAGFEVWSTTDGKPVKGARWGGTGDSDQDQHGPVAASADGRLIDLVNRHRQVVLLDTVKKVIVRKLDDPLRVPDKDAFTGEAVPTNFAFTPDGTGFVCGTPTVQRWDVATGKSTWPATWDRGHTEAVTRLRFTPDGNAVVSAAADAMCYVWNLRTGRPQHRLPIGSSSLTAVTPNGRTLITSGRSGTHILKGWDLKSGKETLAIGGKQEFSLYGSSGRGQAAVTTDGKQLVTLSAGGAGNAQLPFGYYLAVWDLATQKLVQEEFSRTCNSMTVLAPGGAVYATVPQDEPDVDIHLVATATGKNVGRLNSPSLRDAWPCIVALKFSPDGRLLAARANETSTRQPAGNSPLKVWDVTTAQELASFPVEGPAVFEFAPDGRTLVIAGTSGFRAVEVATRREIRTVAAVGVPRGRKPGAFATALAVGSGGRTVITGHIDGTILVWDAAPRAATGAFEAGAVWKALAAPDAAFGRAAVLQLVDAPDRALELLEKNLSGVPAAEAAGLVRQLDAEAFGMREGAEKALRALGSRAEPALAAALAGKPSAELRSRAERLRAALAPAAVPGDEDLRDVRAVEALEQIGTAAARKLLTQLATGAPGVRLTREAKAALARLTGR</sequence>
<dbReference type="SMART" id="SM00320">
    <property type="entry name" value="WD40"/>
    <property type="match status" value="6"/>
</dbReference>
<dbReference type="EMBL" id="CP025958">
    <property type="protein sequence ID" value="AWM38390.1"/>
    <property type="molecule type" value="Genomic_DNA"/>
</dbReference>
<dbReference type="SUPFAM" id="SSF88946">
    <property type="entry name" value="Sigma2 domain of RNA polymerase sigma factors"/>
    <property type="match status" value="1"/>
</dbReference>
<dbReference type="InterPro" id="IPR015943">
    <property type="entry name" value="WD40/YVTN_repeat-like_dom_sf"/>
</dbReference>
<dbReference type="Gene3D" id="1.10.10.10">
    <property type="entry name" value="Winged helix-like DNA-binding domain superfamily/Winged helix DNA-binding domain"/>
    <property type="match status" value="1"/>
</dbReference>
<evidence type="ECO:0000256" key="2">
    <source>
        <dbReference type="ARBA" id="ARBA00022737"/>
    </source>
</evidence>
<dbReference type="Proteomes" id="UP000245802">
    <property type="component" value="Chromosome"/>
</dbReference>
<dbReference type="PANTHER" id="PTHR19848">
    <property type="entry name" value="WD40 REPEAT PROTEIN"/>
    <property type="match status" value="1"/>
</dbReference>
<keyword evidence="7" id="KW-1185">Reference proteome</keyword>
<dbReference type="GO" id="GO:0006352">
    <property type="term" value="P:DNA-templated transcription initiation"/>
    <property type="evidence" value="ECO:0007669"/>
    <property type="project" value="InterPro"/>
</dbReference>
<evidence type="ECO:0000256" key="1">
    <source>
        <dbReference type="ARBA" id="ARBA00022574"/>
    </source>
</evidence>
<dbReference type="PROSITE" id="PS50294">
    <property type="entry name" value="WD_REPEATS_REGION"/>
    <property type="match status" value="1"/>
</dbReference>
<dbReference type="SUPFAM" id="SSF88659">
    <property type="entry name" value="Sigma3 and sigma4 domains of RNA polymerase sigma factors"/>
    <property type="match status" value="1"/>
</dbReference>
<dbReference type="KEGG" id="gog:C1280_16260"/>
<reference evidence="6 7" key="1">
    <citation type="submission" date="2018-01" db="EMBL/GenBank/DDBJ databases">
        <title>G. obscuriglobus.</title>
        <authorList>
            <person name="Franke J."/>
            <person name="Blomberg W."/>
            <person name="Selmecki A."/>
        </authorList>
    </citation>
    <scope>NUCLEOTIDE SEQUENCE [LARGE SCALE GENOMIC DNA]</scope>
    <source>
        <strain evidence="6 7">DSM 5831</strain>
    </source>
</reference>
<gene>
    <name evidence="6" type="ORF">C1280_16260</name>
</gene>
<dbReference type="SUPFAM" id="SSF82171">
    <property type="entry name" value="DPP6 N-terminal domain-like"/>
    <property type="match status" value="1"/>
</dbReference>
<accession>A0A2Z3HB04</accession>
<name>A0A2Z3HB04_9BACT</name>
<evidence type="ECO:0000313" key="7">
    <source>
        <dbReference type="Proteomes" id="UP000245802"/>
    </source>
</evidence>
<dbReference type="InterPro" id="IPR014284">
    <property type="entry name" value="RNA_pol_sigma-70_dom"/>
</dbReference>
<dbReference type="AlphaFoldDB" id="A0A2Z3HB04"/>
<dbReference type="PROSITE" id="PS50082">
    <property type="entry name" value="WD_REPEATS_2"/>
    <property type="match status" value="1"/>
</dbReference>
<dbReference type="InterPro" id="IPR001680">
    <property type="entry name" value="WD40_rpt"/>
</dbReference>
<dbReference type="GO" id="GO:0016987">
    <property type="term" value="F:sigma factor activity"/>
    <property type="evidence" value="ECO:0007669"/>
    <property type="project" value="InterPro"/>
</dbReference>
<keyword evidence="2" id="KW-0677">Repeat</keyword>
<feature type="domain" description="RNA polymerase sigma factor 70 region 4 type 2" evidence="5">
    <location>
        <begin position="135"/>
        <end position="185"/>
    </location>
</feature>
<evidence type="ECO:0000259" key="5">
    <source>
        <dbReference type="Pfam" id="PF08281"/>
    </source>
</evidence>
<dbReference type="NCBIfam" id="TIGR02937">
    <property type="entry name" value="sigma70-ECF"/>
    <property type="match status" value="1"/>
</dbReference>
<organism evidence="6 7">
    <name type="scientific">Gemmata obscuriglobus</name>
    <dbReference type="NCBI Taxonomy" id="114"/>
    <lineage>
        <taxon>Bacteria</taxon>
        <taxon>Pseudomonadati</taxon>
        <taxon>Planctomycetota</taxon>
        <taxon>Planctomycetia</taxon>
        <taxon>Gemmatales</taxon>
        <taxon>Gemmataceae</taxon>
        <taxon>Gemmata</taxon>
    </lineage>
</organism>
<evidence type="ECO:0000256" key="3">
    <source>
        <dbReference type="PROSITE-ProRule" id="PRU00221"/>
    </source>
</evidence>
<dbReference type="InterPro" id="IPR036388">
    <property type="entry name" value="WH-like_DNA-bd_sf"/>
</dbReference>
<proteinExistence type="predicted"/>
<dbReference type="InterPro" id="IPR036322">
    <property type="entry name" value="WD40_repeat_dom_sf"/>
</dbReference>
<dbReference type="Gene3D" id="2.130.10.10">
    <property type="entry name" value="YVTN repeat-like/Quinoprotein amine dehydrogenase"/>
    <property type="match status" value="4"/>
</dbReference>
<dbReference type="InterPro" id="IPR013249">
    <property type="entry name" value="RNA_pol_sigma70_r4_t2"/>
</dbReference>
<dbReference type="PANTHER" id="PTHR19848:SF8">
    <property type="entry name" value="F-BOX AND WD REPEAT DOMAIN CONTAINING 7"/>
    <property type="match status" value="1"/>
</dbReference>
<dbReference type="InterPro" id="IPR007627">
    <property type="entry name" value="RNA_pol_sigma70_r2"/>
</dbReference>